<keyword evidence="3" id="KW-0813">Transport</keyword>
<feature type="chain" id="PRO_5029696854" evidence="9">
    <location>
        <begin position="20"/>
        <end position="160"/>
    </location>
</feature>
<keyword evidence="9" id="KW-0732">Signal</keyword>
<evidence type="ECO:0000256" key="8">
    <source>
        <dbReference type="ARBA" id="ARBA00023303"/>
    </source>
</evidence>
<accession>A0A7J7MZH2</accession>
<dbReference type="EMBL" id="JACGCM010001165">
    <property type="protein sequence ID" value="KAF6160331.1"/>
    <property type="molecule type" value="Genomic_DNA"/>
</dbReference>
<evidence type="ECO:0000256" key="3">
    <source>
        <dbReference type="ARBA" id="ARBA00022448"/>
    </source>
</evidence>
<dbReference type="GO" id="GO:0034220">
    <property type="term" value="P:monoatomic ion transmembrane transport"/>
    <property type="evidence" value="ECO:0007669"/>
    <property type="project" value="UniProtKB-KW"/>
</dbReference>
<keyword evidence="5" id="KW-1133">Transmembrane helix</keyword>
<dbReference type="Pfam" id="PF11744">
    <property type="entry name" value="ALMT"/>
    <property type="match status" value="1"/>
</dbReference>
<protein>
    <submittedName>
        <fullName evidence="10">Uncharacterized protein</fullName>
    </submittedName>
</protein>
<evidence type="ECO:0000256" key="6">
    <source>
        <dbReference type="ARBA" id="ARBA00023065"/>
    </source>
</evidence>
<dbReference type="PANTHER" id="PTHR31086">
    <property type="entry name" value="ALUMINUM-ACTIVATED MALATE TRANSPORTER 10"/>
    <property type="match status" value="1"/>
</dbReference>
<evidence type="ECO:0000256" key="2">
    <source>
        <dbReference type="ARBA" id="ARBA00007079"/>
    </source>
</evidence>
<evidence type="ECO:0000313" key="10">
    <source>
        <dbReference type="EMBL" id="KAF6160331.1"/>
    </source>
</evidence>
<keyword evidence="7" id="KW-0472">Membrane</keyword>
<keyword evidence="6" id="KW-0406">Ion transport</keyword>
<evidence type="ECO:0000256" key="9">
    <source>
        <dbReference type="SAM" id="SignalP"/>
    </source>
</evidence>
<dbReference type="Proteomes" id="UP000541444">
    <property type="component" value="Unassembled WGS sequence"/>
</dbReference>
<evidence type="ECO:0000256" key="5">
    <source>
        <dbReference type="ARBA" id="ARBA00022989"/>
    </source>
</evidence>
<dbReference type="OrthoDB" id="1740154at2759"/>
<reference evidence="10 11" key="1">
    <citation type="journal article" date="2020" name="IScience">
        <title>Genome Sequencing of the Endangered Kingdonia uniflora (Circaeasteraceae, Ranunculales) Reveals Potential Mechanisms of Evolutionary Specialization.</title>
        <authorList>
            <person name="Sun Y."/>
            <person name="Deng T."/>
            <person name="Zhang A."/>
            <person name="Moore M.J."/>
            <person name="Landis J.B."/>
            <person name="Lin N."/>
            <person name="Zhang H."/>
            <person name="Zhang X."/>
            <person name="Huang J."/>
            <person name="Zhang X."/>
            <person name="Sun H."/>
            <person name="Wang H."/>
        </authorList>
    </citation>
    <scope>NUCLEOTIDE SEQUENCE [LARGE SCALE GENOMIC DNA]</scope>
    <source>
        <strain evidence="10">TB1705</strain>
        <tissue evidence="10">Leaf</tissue>
    </source>
</reference>
<gene>
    <name evidence="10" type="ORF">GIB67_019100</name>
</gene>
<dbReference type="GO" id="GO:0015743">
    <property type="term" value="P:malate transport"/>
    <property type="evidence" value="ECO:0007669"/>
    <property type="project" value="InterPro"/>
</dbReference>
<name>A0A7J7MZH2_9MAGN</name>
<keyword evidence="8" id="KW-0407">Ion channel</keyword>
<keyword evidence="4" id="KW-0812">Transmembrane</keyword>
<evidence type="ECO:0000256" key="4">
    <source>
        <dbReference type="ARBA" id="ARBA00022692"/>
    </source>
</evidence>
<keyword evidence="11" id="KW-1185">Reference proteome</keyword>
<proteinExistence type="inferred from homology"/>
<organism evidence="10 11">
    <name type="scientific">Kingdonia uniflora</name>
    <dbReference type="NCBI Taxonomy" id="39325"/>
    <lineage>
        <taxon>Eukaryota</taxon>
        <taxon>Viridiplantae</taxon>
        <taxon>Streptophyta</taxon>
        <taxon>Embryophyta</taxon>
        <taxon>Tracheophyta</taxon>
        <taxon>Spermatophyta</taxon>
        <taxon>Magnoliopsida</taxon>
        <taxon>Ranunculales</taxon>
        <taxon>Circaeasteraceae</taxon>
        <taxon>Kingdonia</taxon>
    </lineage>
</organism>
<dbReference type="GO" id="GO:0016020">
    <property type="term" value="C:membrane"/>
    <property type="evidence" value="ECO:0007669"/>
    <property type="project" value="UniProtKB-SubCell"/>
</dbReference>
<evidence type="ECO:0000313" key="11">
    <source>
        <dbReference type="Proteomes" id="UP000541444"/>
    </source>
</evidence>
<dbReference type="InterPro" id="IPR020966">
    <property type="entry name" value="ALMT"/>
</dbReference>
<evidence type="ECO:0000256" key="1">
    <source>
        <dbReference type="ARBA" id="ARBA00004141"/>
    </source>
</evidence>
<feature type="signal peptide" evidence="9">
    <location>
        <begin position="1"/>
        <end position="19"/>
    </location>
</feature>
<sequence length="160" mass="17917">MIGGAICIIISISVCPVWAREDLKKLIALNLEKLANFLEGFAGEYFGNEGDGKGGMDSKADNSFLEGYRSVLNSKTTEETMANFARWEPCLGSFRFNHPWMQYVKIRALTRKCAHQIAALHGYLSSDVHVPQVFKKQIQEACTRMSLESGKVLRELALEI</sequence>
<comment type="caution">
    <text evidence="10">The sequence shown here is derived from an EMBL/GenBank/DDBJ whole genome shotgun (WGS) entry which is preliminary data.</text>
</comment>
<evidence type="ECO:0000256" key="7">
    <source>
        <dbReference type="ARBA" id="ARBA00023136"/>
    </source>
</evidence>
<comment type="similarity">
    <text evidence="2">Belongs to the aromatic acid exporter (TC 2.A.85) family.</text>
</comment>
<comment type="subcellular location">
    <subcellularLocation>
        <location evidence="1">Membrane</location>
        <topology evidence="1">Multi-pass membrane protein</topology>
    </subcellularLocation>
</comment>
<dbReference type="AlphaFoldDB" id="A0A7J7MZH2"/>